<accession>A0A9D4ZIG7</accession>
<dbReference type="EMBL" id="JABFUD020000008">
    <property type="protein sequence ID" value="KAI5076689.1"/>
    <property type="molecule type" value="Genomic_DNA"/>
</dbReference>
<protein>
    <submittedName>
        <fullName evidence="1">Uncharacterized protein</fullName>
    </submittedName>
</protein>
<organism evidence="1 2">
    <name type="scientific">Adiantum capillus-veneris</name>
    <name type="common">Maidenhair fern</name>
    <dbReference type="NCBI Taxonomy" id="13818"/>
    <lineage>
        <taxon>Eukaryota</taxon>
        <taxon>Viridiplantae</taxon>
        <taxon>Streptophyta</taxon>
        <taxon>Embryophyta</taxon>
        <taxon>Tracheophyta</taxon>
        <taxon>Polypodiopsida</taxon>
        <taxon>Polypodiidae</taxon>
        <taxon>Polypodiales</taxon>
        <taxon>Pteridineae</taxon>
        <taxon>Pteridaceae</taxon>
        <taxon>Vittarioideae</taxon>
        <taxon>Adiantum</taxon>
    </lineage>
</organism>
<proteinExistence type="predicted"/>
<dbReference type="AlphaFoldDB" id="A0A9D4ZIG7"/>
<comment type="caution">
    <text evidence="1">The sequence shown here is derived from an EMBL/GenBank/DDBJ whole genome shotgun (WGS) entry which is preliminary data.</text>
</comment>
<reference evidence="1" key="1">
    <citation type="submission" date="2021-01" db="EMBL/GenBank/DDBJ databases">
        <title>Adiantum capillus-veneris genome.</title>
        <authorList>
            <person name="Fang Y."/>
            <person name="Liao Q."/>
        </authorList>
    </citation>
    <scope>NUCLEOTIDE SEQUENCE</scope>
    <source>
        <strain evidence="1">H3</strain>
        <tissue evidence="1">Leaf</tissue>
    </source>
</reference>
<dbReference type="Proteomes" id="UP000886520">
    <property type="component" value="Chromosome 8"/>
</dbReference>
<evidence type="ECO:0000313" key="1">
    <source>
        <dbReference type="EMBL" id="KAI5076689.1"/>
    </source>
</evidence>
<gene>
    <name evidence="1" type="ORF">GOP47_0008754</name>
</gene>
<keyword evidence="2" id="KW-1185">Reference proteome</keyword>
<evidence type="ECO:0000313" key="2">
    <source>
        <dbReference type="Proteomes" id="UP000886520"/>
    </source>
</evidence>
<name>A0A9D4ZIG7_ADICA</name>
<sequence>MAPGYEGPQEVTGHQLELEVLRYFMLTLGVHEWKMAPYGFYHFFGSKFEGVEESRTSEGLKADGVSTGGALRLGNMFNGQELVASQVGRKEYFFLMEWGF</sequence>